<dbReference type="GO" id="GO:0003677">
    <property type="term" value="F:DNA binding"/>
    <property type="evidence" value="ECO:0007669"/>
    <property type="project" value="InterPro"/>
</dbReference>
<dbReference type="Proteomes" id="UP000060699">
    <property type="component" value="Chromosome"/>
</dbReference>
<evidence type="ECO:0000313" key="2">
    <source>
        <dbReference type="Proteomes" id="UP000060699"/>
    </source>
</evidence>
<evidence type="ECO:0000313" key="1">
    <source>
        <dbReference type="EMBL" id="ALV06152.1"/>
    </source>
</evidence>
<dbReference type="Pfam" id="PF01381">
    <property type="entry name" value="HTH_3"/>
    <property type="match status" value="1"/>
</dbReference>
<dbReference type="SUPFAM" id="SSF47413">
    <property type="entry name" value="lambda repressor-like DNA-binding domains"/>
    <property type="match status" value="1"/>
</dbReference>
<organism evidence="1 2">
    <name type="scientific">Roseateles depolymerans</name>
    <dbReference type="NCBI Taxonomy" id="76731"/>
    <lineage>
        <taxon>Bacteria</taxon>
        <taxon>Pseudomonadati</taxon>
        <taxon>Pseudomonadota</taxon>
        <taxon>Betaproteobacteria</taxon>
        <taxon>Burkholderiales</taxon>
        <taxon>Sphaerotilaceae</taxon>
        <taxon>Roseateles</taxon>
    </lineage>
</organism>
<dbReference type="Gene3D" id="1.10.260.40">
    <property type="entry name" value="lambda repressor-like DNA-binding domains"/>
    <property type="match status" value="1"/>
</dbReference>
<reference evidence="1 2" key="1">
    <citation type="submission" date="2015-12" db="EMBL/GenBank/DDBJ databases">
        <title>Complete genome of Roseateles depolymerans KCTC 42856.</title>
        <authorList>
            <person name="Kim K.M."/>
        </authorList>
    </citation>
    <scope>NUCLEOTIDE SEQUENCE [LARGE SCALE GENOMIC DNA]</scope>
    <source>
        <strain evidence="1 2">KCTC 42856</strain>
    </source>
</reference>
<proteinExistence type="predicted"/>
<dbReference type="CDD" id="cd00093">
    <property type="entry name" value="HTH_XRE"/>
    <property type="match status" value="1"/>
</dbReference>
<dbReference type="KEGG" id="rdp:RD2015_1668"/>
<dbReference type="AlphaFoldDB" id="A0A0U3CBN0"/>
<keyword evidence="2" id="KW-1185">Reference proteome</keyword>
<accession>A0A0U3CBN0</accession>
<dbReference type="InterPro" id="IPR001387">
    <property type="entry name" value="Cro/C1-type_HTH"/>
</dbReference>
<dbReference type="SMART" id="SM00530">
    <property type="entry name" value="HTH_XRE"/>
    <property type="match status" value="1"/>
</dbReference>
<dbReference type="EMBL" id="CP013729">
    <property type="protein sequence ID" value="ALV06152.1"/>
    <property type="molecule type" value="Genomic_DNA"/>
</dbReference>
<dbReference type="STRING" id="76731.RD2015_1668"/>
<dbReference type="OrthoDB" id="9156307at2"/>
<protein>
    <submittedName>
        <fullName evidence="1">Uncharacterized protein</fullName>
    </submittedName>
</protein>
<sequence>MRTVVPLDPPHDPTVLDAASLGAAIRSARTRSRIPLVEAADAIGVSRQTMINIEKGGAGVGLPTVLKAARELGVTLFAVPATEREVVRRAILATRDEA</sequence>
<dbReference type="PROSITE" id="PS50943">
    <property type="entry name" value="HTH_CROC1"/>
    <property type="match status" value="1"/>
</dbReference>
<name>A0A0U3CBN0_9BURK</name>
<dbReference type="RefSeq" id="WP_083525461.1">
    <property type="nucleotide sequence ID" value="NZ_CP013729.1"/>
</dbReference>
<dbReference type="InterPro" id="IPR010982">
    <property type="entry name" value="Lambda_DNA-bd_dom_sf"/>
</dbReference>
<gene>
    <name evidence="1" type="ORF">RD2015_1668</name>
</gene>